<dbReference type="Pfam" id="PF17932">
    <property type="entry name" value="TetR_C_24"/>
    <property type="match status" value="1"/>
</dbReference>
<dbReference type="EMBL" id="FWWY01000001">
    <property type="protein sequence ID" value="SMC03760.1"/>
    <property type="molecule type" value="Genomic_DNA"/>
</dbReference>
<organism evidence="7 8">
    <name type="scientific">Sulfobacillus thermosulfidooxidans (strain DSM 9293 / VKM B-1269 / AT-1)</name>
    <dbReference type="NCBI Taxonomy" id="929705"/>
    <lineage>
        <taxon>Bacteria</taxon>
        <taxon>Bacillati</taxon>
        <taxon>Bacillota</taxon>
        <taxon>Clostridia</taxon>
        <taxon>Eubacteriales</taxon>
        <taxon>Clostridiales Family XVII. Incertae Sedis</taxon>
        <taxon>Sulfobacillus</taxon>
    </lineage>
</organism>
<keyword evidence="3 5" id="KW-0238">DNA-binding</keyword>
<dbReference type="Pfam" id="PF00440">
    <property type="entry name" value="TetR_N"/>
    <property type="match status" value="1"/>
</dbReference>
<dbReference type="Gene3D" id="1.10.357.10">
    <property type="entry name" value="Tetracycline Repressor, domain 2"/>
    <property type="match status" value="1"/>
</dbReference>
<dbReference type="GO" id="GO:0003700">
    <property type="term" value="F:DNA-binding transcription factor activity"/>
    <property type="evidence" value="ECO:0007669"/>
    <property type="project" value="TreeGrafter"/>
</dbReference>
<reference evidence="8" key="1">
    <citation type="submission" date="2017-04" db="EMBL/GenBank/DDBJ databases">
        <authorList>
            <person name="Varghese N."/>
            <person name="Submissions S."/>
        </authorList>
    </citation>
    <scope>NUCLEOTIDE SEQUENCE [LARGE SCALE GENOMIC DNA]</scope>
    <source>
        <strain evidence="8">DSM 9293</strain>
    </source>
</reference>
<evidence type="ECO:0000259" key="6">
    <source>
        <dbReference type="PROSITE" id="PS50977"/>
    </source>
</evidence>
<dbReference type="OrthoDB" id="9812993at2"/>
<sequence length="197" mass="22297">MTETSALSVPERLIEAATHLFAERGYDATSVAEIVEFAGVTKGALYHYFQSKEDLLEAIHRKFISAEIADAEEIMSRGQDPVTTLKAMITALIRSIAQYQREVTIFFREMHRLPPKAFDDIEKSRDYYAGLMQSVIERGQNLGVFRTEQSPRLVTLSLFGTCNWIYTWYNPQGPLSPDEIAEQVSRLILHGICESSS</sequence>
<keyword evidence="1" id="KW-0678">Repressor</keyword>
<evidence type="ECO:0000256" key="5">
    <source>
        <dbReference type="PROSITE-ProRule" id="PRU00335"/>
    </source>
</evidence>
<dbReference type="SUPFAM" id="SSF48498">
    <property type="entry name" value="Tetracyclin repressor-like, C-terminal domain"/>
    <property type="match status" value="1"/>
</dbReference>
<dbReference type="STRING" id="28034.BFX07_09860"/>
<dbReference type="PANTHER" id="PTHR30055">
    <property type="entry name" value="HTH-TYPE TRANSCRIPTIONAL REGULATOR RUTR"/>
    <property type="match status" value="1"/>
</dbReference>
<name>A0A1W1WCK5_SULTA</name>
<dbReference type="InterPro" id="IPR001647">
    <property type="entry name" value="HTH_TetR"/>
</dbReference>
<dbReference type="AlphaFoldDB" id="A0A1W1WCK5"/>
<dbReference type="GO" id="GO:0000976">
    <property type="term" value="F:transcription cis-regulatory region binding"/>
    <property type="evidence" value="ECO:0007669"/>
    <property type="project" value="TreeGrafter"/>
</dbReference>
<feature type="DNA-binding region" description="H-T-H motif" evidence="5">
    <location>
        <begin position="30"/>
        <end position="49"/>
    </location>
</feature>
<proteinExistence type="predicted"/>
<dbReference type="InterPro" id="IPR036271">
    <property type="entry name" value="Tet_transcr_reg_TetR-rel_C_sf"/>
</dbReference>
<dbReference type="PRINTS" id="PR00455">
    <property type="entry name" value="HTHTETR"/>
</dbReference>
<dbReference type="Proteomes" id="UP000192660">
    <property type="component" value="Unassembled WGS sequence"/>
</dbReference>
<evidence type="ECO:0000256" key="1">
    <source>
        <dbReference type="ARBA" id="ARBA00022491"/>
    </source>
</evidence>
<evidence type="ECO:0000256" key="4">
    <source>
        <dbReference type="ARBA" id="ARBA00023163"/>
    </source>
</evidence>
<evidence type="ECO:0000313" key="8">
    <source>
        <dbReference type="Proteomes" id="UP000192660"/>
    </source>
</evidence>
<feature type="domain" description="HTH tetR-type" evidence="6">
    <location>
        <begin position="7"/>
        <end position="67"/>
    </location>
</feature>
<dbReference type="InterPro" id="IPR023772">
    <property type="entry name" value="DNA-bd_HTH_TetR-type_CS"/>
</dbReference>
<dbReference type="Gene3D" id="1.10.10.60">
    <property type="entry name" value="Homeodomain-like"/>
    <property type="match status" value="1"/>
</dbReference>
<dbReference type="RefSeq" id="WP_084661031.1">
    <property type="nucleotide sequence ID" value="NZ_FWWY01000001.1"/>
</dbReference>
<keyword evidence="2" id="KW-0805">Transcription regulation</keyword>
<accession>A0A1W1WCK5</accession>
<protein>
    <submittedName>
        <fullName evidence="7">Transcriptional regulator, TetR family</fullName>
    </submittedName>
</protein>
<dbReference type="InterPro" id="IPR009057">
    <property type="entry name" value="Homeodomain-like_sf"/>
</dbReference>
<keyword evidence="8" id="KW-1185">Reference proteome</keyword>
<evidence type="ECO:0000313" key="7">
    <source>
        <dbReference type="EMBL" id="SMC03760.1"/>
    </source>
</evidence>
<evidence type="ECO:0000256" key="2">
    <source>
        <dbReference type="ARBA" id="ARBA00023015"/>
    </source>
</evidence>
<gene>
    <name evidence="7" type="ORF">SAMN00768000_1261</name>
</gene>
<dbReference type="PROSITE" id="PS50977">
    <property type="entry name" value="HTH_TETR_2"/>
    <property type="match status" value="1"/>
</dbReference>
<keyword evidence="4" id="KW-0804">Transcription</keyword>
<dbReference type="InterPro" id="IPR041490">
    <property type="entry name" value="KstR2_TetR_C"/>
</dbReference>
<dbReference type="PROSITE" id="PS01081">
    <property type="entry name" value="HTH_TETR_1"/>
    <property type="match status" value="1"/>
</dbReference>
<dbReference type="PANTHER" id="PTHR30055:SF175">
    <property type="entry name" value="HTH-TYPE TRANSCRIPTIONAL REPRESSOR KSTR2"/>
    <property type="match status" value="1"/>
</dbReference>
<evidence type="ECO:0000256" key="3">
    <source>
        <dbReference type="ARBA" id="ARBA00023125"/>
    </source>
</evidence>
<dbReference type="InterPro" id="IPR050109">
    <property type="entry name" value="HTH-type_TetR-like_transc_reg"/>
</dbReference>
<dbReference type="SUPFAM" id="SSF46689">
    <property type="entry name" value="Homeodomain-like"/>
    <property type="match status" value="1"/>
</dbReference>